<organism evidence="3 4">
    <name type="scientific">Mycena albidolilacea</name>
    <dbReference type="NCBI Taxonomy" id="1033008"/>
    <lineage>
        <taxon>Eukaryota</taxon>
        <taxon>Fungi</taxon>
        <taxon>Dikarya</taxon>
        <taxon>Basidiomycota</taxon>
        <taxon>Agaricomycotina</taxon>
        <taxon>Agaricomycetes</taxon>
        <taxon>Agaricomycetidae</taxon>
        <taxon>Agaricales</taxon>
        <taxon>Marasmiineae</taxon>
        <taxon>Mycenaceae</taxon>
        <taxon>Mycena</taxon>
    </lineage>
</organism>
<name>A0AAD6ZQT5_9AGAR</name>
<sequence length="462" mass="50833">MAGLLRSLLPNKLSFLTAVFVLLLLRRDLNNLRRFKFFVVLFDVLTSVIDFAVLVVLYVAVASGLLLGLFWLVYQPLTYILGGPDVGHSLKPDEEELEGDTDLPPPVTSFQPPDNQIPVSANRGDSRLSLVLLQVVGMHILLLVIAFPAGALLLHPRATASVLAQETIELAIRVFTHTGIATAILTGPPLILCIPLLMLLVATKRLTSPFFLVEGLDGSSTADTVVFESPEKRLTFEPHKSVWLRAIRRCVGLGCGGFLYLLSLEGLARYPPPLPLRVLEHLAWQAAALAPLFKWLGLCTYATLLMWILADSVARYLLDIAVEKVRPDPSPPPPPTLLQRLVRRLHTALCFAVPAAMVCNGSDGLPWATATLAWTTCGVLAVFSLDFLGFWMYLYWTRRPSGDQQWKTPVDIMALYVFEFTVRDWPQVQKGAGETKEEGEIVNASEDKEKAAELGVGMNGVS</sequence>
<keyword evidence="2" id="KW-0812">Transmembrane</keyword>
<dbReference type="EMBL" id="JARIHO010000032">
    <property type="protein sequence ID" value="KAJ7334750.1"/>
    <property type="molecule type" value="Genomic_DNA"/>
</dbReference>
<dbReference type="Proteomes" id="UP001218218">
    <property type="component" value="Unassembled WGS sequence"/>
</dbReference>
<evidence type="ECO:0000313" key="4">
    <source>
        <dbReference type="Proteomes" id="UP001218218"/>
    </source>
</evidence>
<feature type="region of interest" description="Disordered" evidence="1">
    <location>
        <begin position="431"/>
        <end position="462"/>
    </location>
</feature>
<feature type="transmembrane region" description="Helical" evidence="2">
    <location>
        <begin position="348"/>
        <end position="367"/>
    </location>
</feature>
<feature type="transmembrane region" description="Helical" evidence="2">
    <location>
        <begin position="373"/>
        <end position="396"/>
    </location>
</feature>
<evidence type="ECO:0000256" key="2">
    <source>
        <dbReference type="SAM" id="Phobius"/>
    </source>
</evidence>
<proteinExistence type="predicted"/>
<feature type="region of interest" description="Disordered" evidence="1">
    <location>
        <begin position="91"/>
        <end position="118"/>
    </location>
</feature>
<protein>
    <submittedName>
        <fullName evidence="3">Uncharacterized protein</fullName>
    </submittedName>
</protein>
<feature type="transmembrane region" description="Helical" evidence="2">
    <location>
        <begin position="174"/>
        <end position="202"/>
    </location>
</feature>
<evidence type="ECO:0000313" key="3">
    <source>
        <dbReference type="EMBL" id="KAJ7334750.1"/>
    </source>
</evidence>
<keyword evidence="2" id="KW-1133">Transmembrane helix</keyword>
<feature type="compositionally biased region" description="Polar residues" evidence="1">
    <location>
        <begin position="108"/>
        <end position="118"/>
    </location>
</feature>
<feature type="transmembrane region" description="Helical" evidence="2">
    <location>
        <begin position="242"/>
        <end position="262"/>
    </location>
</feature>
<dbReference type="AlphaFoldDB" id="A0AAD6ZQT5"/>
<feature type="transmembrane region" description="Helical" evidence="2">
    <location>
        <begin position="51"/>
        <end position="74"/>
    </location>
</feature>
<feature type="transmembrane region" description="Helical" evidence="2">
    <location>
        <begin position="282"/>
        <end position="309"/>
    </location>
</feature>
<feature type="transmembrane region" description="Helical" evidence="2">
    <location>
        <begin position="130"/>
        <end position="154"/>
    </location>
</feature>
<gene>
    <name evidence="3" type="ORF">DFH08DRAFT_965497</name>
</gene>
<keyword evidence="2" id="KW-0472">Membrane</keyword>
<keyword evidence="4" id="KW-1185">Reference proteome</keyword>
<feature type="compositionally biased region" description="Basic and acidic residues" evidence="1">
    <location>
        <begin position="433"/>
        <end position="452"/>
    </location>
</feature>
<accession>A0AAD6ZQT5</accession>
<evidence type="ECO:0000256" key="1">
    <source>
        <dbReference type="SAM" id="MobiDB-lite"/>
    </source>
</evidence>
<comment type="caution">
    <text evidence="3">The sequence shown here is derived from an EMBL/GenBank/DDBJ whole genome shotgun (WGS) entry which is preliminary data.</text>
</comment>
<reference evidence="3" key="1">
    <citation type="submission" date="2023-03" db="EMBL/GenBank/DDBJ databases">
        <title>Massive genome expansion in bonnet fungi (Mycena s.s.) driven by repeated elements and novel gene families across ecological guilds.</title>
        <authorList>
            <consortium name="Lawrence Berkeley National Laboratory"/>
            <person name="Harder C.B."/>
            <person name="Miyauchi S."/>
            <person name="Viragh M."/>
            <person name="Kuo A."/>
            <person name="Thoen E."/>
            <person name="Andreopoulos B."/>
            <person name="Lu D."/>
            <person name="Skrede I."/>
            <person name="Drula E."/>
            <person name="Henrissat B."/>
            <person name="Morin E."/>
            <person name="Kohler A."/>
            <person name="Barry K."/>
            <person name="LaButti K."/>
            <person name="Morin E."/>
            <person name="Salamov A."/>
            <person name="Lipzen A."/>
            <person name="Mereny Z."/>
            <person name="Hegedus B."/>
            <person name="Baldrian P."/>
            <person name="Stursova M."/>
            <person name="Weitz H."/>
            <person name="Taylor A."/>
            <person name="Grigoriev I.V."/>
            <person name="Nagy L.G."/>
            <person name="Martin F."/>
            <person name="Kauserud H."/>
        </authorList>
    </citation>
    <scope>NUCLEOTIDE SEQUENCE</scope>
    <source>
        <strain evidence="3">CBHHK002</strain>
    </source>
</reference>